<accession>A0A803TFG3</accession>
<dbReference type="Gene3D" id="2.10.50.30">
    <property type="entry name" value="GPCR, family 3, nine cysteines domain"/>
    <property type="match status" value="1"/>
</dbReference>
<dbReference type="InterPro" id="IPR017978">
    <property type="entry name" value="GPCR_3_C"/>
</dbReference>
<dbReference type="Gene3D" id="3.40.50.2300">
    <property type="match status" value="3"/>
</dbReference>
<evidence type="ECO:0000256" key="9">
    <source>
        <dbReference type="ARBA" id="ARBA00023170"/>
    </source>
</evidence>
<dbReference type="Ensembl" id="ENSACAT00000040434.1">
    <property type="protein sequence ID" value="ENSACAP00000033953.1"/>
    <property type="gene ID" value="ENSACAG00000010990.3"/>
</dbReference>
<dbReference type="PROSITE" id="PS00981">
    <property type="entry name" value="G_PROTEIN_RECEP_F3_3"/>
    <property type="match status" value="1"/>
</dbReference>
<comment type="similarity">
    <text evidence="2">Belongs to the G-protein coupled receptor 3 family.</text>
</comment>
<comment type="subcellular location">
    <subcellularLocation>
        <location evidence="1">Cell membrane</location>
        <topology evidence="1">Multi-pass membrane protein</topology>
    </subcellularLocation>
</comment>
<dbReference type="InterPro" id="IPR001828">
    <property type="entry name" value="ANF_lig-bd_rcpt"/>
</dbReference>
<dbReference type="Pfam" id="PF07562">
    <property type="entry name" value="NCD3G"/>
    <property type="match status" value="1"/>
</dbReference>
<dbReference type="GO" id="GO:0005886">
    <property type="term" value="C:plasma membrane"/>
    <property type="evidence" value="ECO:0000318"/>
    <property type="project" value="GO_Central"/>
</dbReference>
<evidence type="ECO:0000313" key="16">
    <source>
        <dbReference type="Proteomes" id="UP000001646"/>
    </source>
</evidence>
<evidence type="ECO:0000256" key="13">
    <source>
        <dbReference type="SAM" id="SignalP"/>
    </source>
</evidence>
<reference evidence="15" key="1">
    <citation type="submission" date="2009-12" db="EMBL/GenBank/DDBJ databases">
        <title>The Genome Sequence of Anolis carolinensis (Green Anole Lizard).</title>
        <authorList>
            <consortium name="The Genome Sequencing Platform"/>
            <person name="Di Palma F."/>
            <person name="Alfoldi J."/>
            <person name="Heiman D."/>
            <person name="Young S."/>
            <person name="Grabherr M."/>
            <person name="Johnson J."/>
            <person name="Lander E.S."/>
            <person name="Lindblad-Toh K."/>
        </authorList>
    </citation>
    <scope>NUCLEOTIDE SEQUENCE [LARGE SCALE GENOMIC DNA]</scope>
    <source>
        <strain evidence="15">JBL SC #1</strain>
    </source>
</reference>
<dbReference type="GO" id="GO:0004930">
    <property type="term" value="F:G protein-coupled receptor activity"/>
    <property type="evidence" value="ECO:0000318"/>
    <property type="project" value="GO_Central"/>
</dbReference>
<dbReference type="Pfam" id="PF00003">
    <property type="entry name" value="7tm_3"/>
    <property type="match status" value="1"/>
</dbReference>
<dbReference type="CDD" id="cd15283">
    <property type="entry name" value="7tmC_V2R_pheromone"/>
    <property type="match status" value="1"/>
</dbReference>
<keyword evidence="6 12" id="KW-1133">Transmembrane helix</keyword>
<dbReference type="Bgee" id="ENSACAG00000010990">
    <property type="expression patterns" value="Expressed in ovary and 1 other cell type or tissue"/>
</dbReference>
<dbReference type="InterPro" id="IPR017979">
    <property type="entry name" value="GPCR_3_CS"/>
</dbReference>
<dbReference type="FunFam" id="2.10.50.30:FF:000002">
    <property type="entry name" value="Vomeronasal 2 receptor, h1"/>
    <property type="match status" value="1"/>
</dbReference>
<dbReference type="PRINTS" id="PR01535">
    <property type="entry name" value="VOMERONASL2R"/>
</dbReference>
<evidence type="ECO:0000256" key="6">
    <source>
        <dbReference type="ARBA" id="ARBA00022989"/>
    </source>
</evidence>
<dbReference type="InterPro" id="IPR004073">
    <property type="entry name" value="GPCR_3_vmron_rcpt_2"/>
</dbReference>
<organism evidence="15 16">
    <name type="scientific">Anolis carolinensis</name>
    <name type="common">Green anole</name>
    <name type="synonym">American chameleon</name>
    <dbReference type="NCBI Taxonomy" id="28377"/>
    <lineage>
        <taxon>Eukaryota</taxon>
        <taxon>Metazoa</taxon>
        <taxon>Chordata</taxon>
        <taxon>Craniata</taxon>
        <taxon>Vertebrata</taxon>
        <taxon>Euteleostomi</taxon>
        <taxon>Lepidosauria</taxon>
        <taxon>Squamata</taxon>
        <taxon>Bifurcata</taxon>
        <taxon>Unidentata</taxon>
        <taxon>Episquamata</taxon>
        <taxon>Toxicofera</taxon>
        <taxon>Iguania</taxon>
        <taxon>Dactyloidae</taxon>
        <taxon>Anolis</taxon>
    </lineage>
</organism>
<name>A0A803TFG3_ANOCA</name>
<feature type="domain" description="G-protein coupled receptors family 3 profile" evidence="14">
    <location>
        <begin position="553"/>
        <end position="817"/>
    </location>
</feature>
<feature type="transmembrane region" description="Helical" evidence="12">
    <location>
        <begin position="660"/>
        <end position="684"/>
    </location>
</feature>
<evidence type="ECO:0000313" key="15">
    <source>
        <dbReference type="Ensembl" id="ENSACAP00000033953.1"/>
    </source>
</evidence>
<dbReference type="SUPFAM" id="SSF53822">
    <property type="entry name" value="Periplasmic binding protein-like I"/>
    <property type="match status" value="1"/>
</dbReference>
<dbReference type="PROSITE" id="PS50259">
    <property type="entry name" value="G_PROTEIN_RECEP_F3_4"/>
    <property type="match status" value="1"/>
</dbReference>
<sequence length="818" mass="93476">MQVFKCEHVFIVMWMLIFLLSFPPLVSQDINEKYTFNSKIQDNVYRPGRAIIGGIFSLMHPTTFLTNFEVIPNRKPLKNYQHVFSLMFAIHEINKNPKLLPNLTLGLHIYDNLFDLGSTFETILDLLFTQQMRLTYTARQRTLSEKTHSTSMYWMAPSETIHYMGIIHLLRHFGWTWIGFIVSDDDDGESFVKTMTPLLAQNGICIAFKESVQAMNYRHSWLQPKNIFFKLDSLLRSVETNVIIVSGTSQSLHVLTIILEINEFRRKAHIGKVWIMPPQWDFSNTASSNGYPTKTFHGAFSFFVHTKEVPAFQDFIQTMKPEKSLMTFLSVFWQDAFHCRIPNEYYQYCIDCKTCTGEENLERLPGYILEKDLTGESYSIYNAVYTIAHALQLAKKRAMLNRYTLMNLKVQPWKVKSSQNIHFNNGAGHEVLFENGKLSAEGYDIINWMIFPNKSFIKNKVGKISPLQGFSIREDGIQWNSKFEKSCERGYSKAVQEGKPFCCYDCIQCPKDMISNQTDANECVKCPEDQYSNKNRHQCIPKVIVFLSFQEPLGIILVFLSIFLSVITCLVVQTFLKSWNTPIVKANNRSLTCVLLISILLCYLSAILFIGKPGKVTCLLQQMTFGIIFTVAVSCVLAKTIIVVLAFLATQPGNRVRKWLGQKVATTIVISCSLIQVCICAAWLSTSPPFPNADMHSESGKIVIHCNEGSLIMFYCFLGYMGLLAIISFTVAFLARKLPDTFNESKLITFSMLVFCSVWILFIPSYMSTMGKYIVAVEVFAILASNTGLLALIFFPKCYIIIIRADMNSKKLLTEKRH</sequence>
<proteinExistence type="inferred from homology"/>
<dbReference type="Proteomes" id="UP000001646">
    <property type="component" value="Unplaced"/>
</dbReference>
<feature type="transmembrane region" description="Helical" evidence="12">
    <location>
        <begin position="712"/>
        <end position="735"/>
    </location>
</feature>
<dbReference type="PRINTS" id="PR00248">
    <property type="entry name" value="GPCRMGR"/>
</dbReference>
<keyword evidence="4 12" id="KW-0812">Transmembrane</keyword>
<dbReference type="InterPro" id="IPR000068">
    <property type="entry name" value="GPCR_3_Ca_sens_rcpt-rel"/>
</dbReference>
<evidence type="ECO:0000256" key="1">
    <source>
        <dbReference type="ARBA" id="ARBA00004651"/>
    </source>
</evidence>
<dbReference type="AlphaFoldDB" id="A0A803TFG3"/>
<evidence type="ECO:0000259" key="14">
    <source>
        <dbReference type="PROSITE" id="PS50259"/>
    </source>
</evidence>
<feature type="chain" id="PRO_5033014965" description="G-protein coupled receptors family 3 profile domain-containing protein" evidence="13">
    <location>
        <begin position="28"/>
        <end position="818"/>
    </location>
</feature>
<keyword evidence="7" id="KW-0297">G-protein coupled receptor</keyword>
<feature type="transmembrane region" description="Helical" evidence="12">
    <location>
        <begin position="773"/>
        <end position="795"/>
    </location>
</feature>
<evidence type="ECO:0000256" key="2">
    <source>
        <dbReference type="ARBA" id="ARBA00007242"/>
    </source>
</evidence>
<dbReference type="GeneTree" id="ENSGT00950000182788"/>
<dbReference type="PANTHER" id="PTHR24061">
    <property type="entry name" value="CALCIUM-SENSING RECEPTOR-RELATED"/>
    <property type="match status" value="1"/>
</dbReference>
<dbReference type="InParanoid" id="A0A803TFG3"/>
<feature type="transmembrane region" description="Helical" evidence="12">
    <location>
        <begin position="553"/>
        <end position="572"/>
    </location>
</feature>
<protein>
    <recommendedName>
        <fullName evidence="14">G-protein coupled receptors family 3 profile domain-containing protein</fullName>
    </recommendedName>
</protein>
<keyword evidence="3" id="KW-1003">Cell membrane</keyword>
<evidence type="ECO:0000256" key="12">
    <source>
        <dbReference type="SAM" id="Phobius"/>
    </source>
</evidence>
<reference evidence="15" key="2">
    <citation type="submission" date="2025-08" db="UniProtKB">
        <authorList>
            <consortium name="Ensembl"/>
        </authorList>
    </citation>
    <scope>IDENTIFICATION</scope>
</reference>
<evidence type="ECO:0000256" key="8">
    <source>
        <dbReference type="ARBA" id="ARBA00023136"/>
    </source>
</evidence>
<dbReference type="PANTHER" id="PTHR24061:SF599">
    <property type="entry name" value="G-PROTEIN COUPLED RECEPTORS FAMILY 3 PROFILE DOMAIN-CONTAINING PROTEIN"/>
    <property type="match status" value="1"/>
</dbReference>
<keyword evidence="9" id="KW-0675">Receptor</keyword>
<evidence type="ECO:0000256" key="3">
    <source>
        <dbReference type="ARBA" id="ARBA00022475"/>
    </source>
</evidence>
<feature type="transmembrane region" description="Helical" evidence="12">
    <location>
        <begin position="747"/>
        <end position="767"/>
    </location>
</feature>
<dbReference type="FunFam" id="3.40.50.2300:FF:000024">
    <property type="entry name" value="Vomeronasal 2, receptor 73"/>
    <property type="match status" value="1"/>
</dbReference>
<dbReference type="InterPro" id="IPR028082">
    <property type="entry name" value="Peripla_BP_I"/>
</dbReference>
<dbReference type="Pfam" id="PF01094">
    <property type="entry name" value="ANF_receptor"/>
    <property type="match status" value="1"/>
</dbReference>
<dbReference type="InterPro" id="IPR038550">
    <property type="entry name" value="GPCR_3_9-Cys_sf"/>
</dbReference>
<evidence type="ECO:0000256" key="7">
    <source>
        <dbReference type="ARBA" id="ARBA00023040"/>
    </source>
</evidence>
<dbReference type="InterPro" id="IPR011500">
    <property type="entry name" value="GPCR_3_9-Cys_dom"/>
</dbReference>
<evidence type="ECO:0000256" key="4">
    <source>
        <dbReference type="ARBA" id="ARBA00022692"/>
    </source>
</evidence>
<feature type="signal peptide" evidence="13">
    <location>
        <begin position="1"/>
        <end position="27"/>
    </location>
</feature>
<evidence type="ECO:0000256" key="11">
    <source>
        <dbReference type="ARBA" id="ARBA00023224"/>
    </source>
</evidence>
<keyword evidence="10" id="KW-0325">Glycoprotein</keyword>
<evidence type="ECO:0000256" key="5">
    <source>
        <dbReference type="ARBA" id="ARBA00022729"/>
    </source>
</evidence>
<dbReference type="InterPro" id="IPR000337">
    <property type="entry name" value="GPCR_3"/>
</dbReference>
<keyword evidence="8 12" id="KW-0472">Membrane</keyword>
<keyword evidence="5 13" id="KW-0732">Signal</keyword>
<feature type="transmembrane region" description="Helical" evidence="12">
    <location>
        <begin position="593"/>
        <end position="611"/>
    </location>
</feature>
<evidence type="ECO:0000256" key="10">
    <source>
        <dbReference type="ARBA" id="ARBA00023180"/>
    </source>
</evidence>
<reference evidence="15" key="3">
    <citation type="submission" date="2025-09" db="UniProtKB">
        <authorList>
            <consortium name="Ensembl"/>
        </authorList>
    </citation>
    <scope>IDENTIFICATION</scope>
</reference>
<feature type="transmembrane region" description="Helical" evidence="12">
    <location>
        <begin position="623"/>
        <end position="648"/>
    </location>
</feature>
<keyword evidence="16" id="KW-1185">Reference proteome</keyword>
<keyword evidence="11" id="KW-0807">Transducer</keyword>